<evidence type="ECO:0000256" key="1">
    <source>
        <dbReference type="ARBA" id="ARBA00008857"/>
    </source>
</evidence>
<dbReference type="InterPro" id="IPR050090">
    <property type="entry name" value="Tyrosine_recombinase_XerCD"/>
</dbReference>
<dbReference type="InterPro" id="IPR002104">
    <property type="entry name" value="Integrase_catalytic"/>
</dbReference>
<feature type="domain" description="Core-binding (CB)" evidence="7">
    <location>
        <begin position="57"/>
        <end position="145"/>
    </location>
</feature>
<evidence type="ECO:0000256" key="4">
    <source>
        <dbReference type="PROSITE-ProRule" id="PRU01248"/>
    </source>
</evidence>
<dbReference type="AlphaFoldDB" id="A0A838CIG6"/>
<comment type="caution">
    <text evidence="8">The sequence shown here is derived from an EMBL/GenBank/DDBJ whole genome shotgun (WGS) entry which is preliminary data.</text>
</comment>
<dbReference type="Gene3D" id="1.10.150.130">
    <property type="match status" value="1"/>
</dbReference>
<dbReference type="InterPro" id="IPR013762">
    <property type="entry name" value="Integrase-like_cat_sf"/>
</dbReference>
<evidence type="ECO:0000313" key="9">
    <source>
        <dbReference type="Proteomes" id="UP000581408"/>
    </source>
</evidence>
<dbReference type="Pfam" id="PF00589">
    <property type="entry name" value="Phage_integrase"/>
    <property type="match status" value="1"/>
</dbReference>
<sequence>MQRRVNKNGEVRWIARWRDKGGKEHSKTFDTRREAKAHEADMTSKASRGGDTAPQKMTVLQMYDAWLDSRPLRASSRDTYESTRDRQLVPLHNFPAVEVTVRDINQWRAQLENGRPWIGKKDRGLGAVSVRNAMLHLAAAYNWAIDEEILLRSPVQLPAAERALDMEDFPDAEEIRRVIDCVREGGAVYRMKGSDKKYHDNKQGPQPVVADMMEVVALTGLRASEIGGLIVADVDLERGVIRVRAQLNRNGTARVELKTARSRRVVPIAPELYPVLRPYVEGRDAAAWVFTSARGVPYSGNRLAGIVRYAARHCNTTRVHMHTLRHSFASGLLTAGVPVQDVAQVLGHTVQVLLETYTHVLDGHSDRVAEGIASGLSRGIIAGSPTLRVIEGGA</sequence>
<reference evidence="8 9" key="1">
    <citation type="submission" date="2020-05" db="EMBL/GenBank/DDBJ databases">
        <title>Descriptions of Corynebacterium xxxx sp. nov., Corynebacterium yyyy sp. nov. and Corynebacterium zzzz sp. nov.</title>
        <authorList>
            <person name="Zhang G."/>
        </authorList>
    </citation>
    <scope>NUCLEOTIDE SEQUENCE [LARGE SCALE GENOMIC DNA]</scope>
    <source>
        <strain evidence="9">zg-915</strain>
    </source>
</reference>
<comment type="similarity">
    <text evidence="1">Belongs to the 'phage' integrase family.</text>
</comment>
<keyword evidence="3" id="KW-0233">DNA recombination</keyword>
<protein>
    <submittedName>
        <fullName evidence="8">Tyrosine-type recombinase/integrase</fullName>
    </submittedName>
</protein>
<keyword evidence="2 4" id="KW-0238">DNA-binding</keyword>
<evidence type="ECO:0000259" key="6">
    <source>
        <dbReference type="PROSITE" id="PS51898"/>
    </source>
</evidence>
<organism evidence="8 9">
    <name type="scientific">Corynebacterium wankanglinii</name>
    <dbReference type="NCBI Taxonomy" id="2735136"/>
    <lineage>
        <taxon>Bacteria</taxon>
        <taxon>Bacillati</taxon>
        <taxon>Actinomycetota</taxon>
        <taxon>Actinomycetes</taxon>
        <taxon>Mycobacteriales</taxon>
        <taxon>Corynebacteriaceae</taxon>
        <taxon>Corynebacterium</taxon>
    </lineage>
</organism>
<dbReference type="GO" id="GO:0003677">
    <property type="term" value="F:DNA binding"/>
    <property type="evidence" value="ECO:0007669"/>
    <property type="project" value="UniProtKB-UniRule"/>
</dbReference>
<feature type="domain" description="Tyr recombinase" evidence="6">
    <location>
        <begin position="165"/>
        <end position="370"/>
    </location>
</feature>
<dbReference type="RefSeq" id="WP_181194783.1">
    <property type="nucleotide sequence ID" value="NZ_JABFEE010000006.1"/>
</dbReference>
<dbReference type="Proteomes" id="UP000581408">
    <property type="component" value="Unassembled WGS sequence"/>
</dbReference>
<name>A0A838CIG6_9CORY</name>
<dbReference type="InterPro" id="IPR011010">
    <property type="entry name" value="DNA_brk_join_enz"/>
</dbReference>
<dbReference type="GO" id="GO:0015074">
    <property type="term" value="P:DNA integration"/>
    <property type="evidence" value="ECO:0007669"/>
    <property type="project" value="InterPro"/>
</dbReference>
<dbReference type="EMBL" id="JABFEE010000006">
    <property type="protein sequence ID" value="MBA1835416.1"/>
    <property type="molecule type" value="Genomic_DNA"/>
</dbReference>
<feature type="region of interest" description="Disordered" evidence="5">
    <location>
        <begin position="19"/>
        <end position="54"/>
    </location>
</feature>
<dbReference type="PANTHER" id="PTHR30349">
    <property type="entry name" value="PHAGE INTEGRASE-RELATED"/>
    <property type="match status" value="1"/>
</dbReference>
<dbReference type="InterPro" id="IPR010998">
    <property type="entry name" value="Integrase_recombinase_N"/>
</dbReference>
<dbReference type="PROSITE" id="PS51900">
    <property type="entry name" value="CB"/>
    <property type="match status" value="1"/>
</dbReference>
<evidence type="ECO:0000256" key="3">
    <source>
        <dbReference type="ARBA" id="ARBA00023172"/>
    </source>
</evidence>
<dbReference type="PROSITE" id="PS51898">
    <property type="entry name" value="TYR_RECOMBINASE"/>
    <property type="match status" value="1"/>
</dbReference>
<evidence type="ECO:0000259" key="7">
    <source>
        <dbReference type="PROSITE" id="PS51900"/>
    </source>
</evidence>
<evidence type="ECO:0000313" key="8">
    <source>
        <dbReference type="EMBL" id="MBA1835416.1"/>
    </source>
</evidence>
<dbReference type="SUPFAM" id="SSF56349">
    <property type="entry name" value="DNA breaking-rejoining enzymes"/>
    <property type="match status" value="1"/>
</dbReference>
<proteinExistence type="inferred from homology"/>
<dbReference type="GO" id="GO:0006310">
    <property type="term" value="P:DNA recombination"/>
    <property type="evidence" value="ECO:0007669"/>
    <property type="project" value="UniProtKB-KW"/>
</dbReference>
<dbReference type="Gene3D" id="1.10.443.10">
    <property type="entry name" value="Intergrase catalytic core"/>
    <property type="match status" value="1"/>
</dbReference>
<dbReference type="InterPro" id="IPR044068">
    <property type="entry name" value="CB"/>
</dbReference>
<accession>A0A838CIG6</accession>
<evidence type="ECO:0000256" key="2">
    <source>
        <dbReference type="ARBA" id="ARBA00023125"/>
    </source>
</evidence>
<evidence type="ECO:0000256" key="5">
    <source>
        <dbReference type="SAM" id="MobiDB-lite"/>
    </source>
</evidence>
<gene>
    <name evidence="8" type="ORF">HMC16_06730</name>
</gene>
<feature type="compositionally biased region" description="Basic and acidic residues" evidence="5">
    <location>
        <begin position="19"/>
        <end position="42"/>
    </location>
</feature>
<dbReference type="PANTHER" id="PTHR30349:SF41">
    <property type="entry name" value="INTEGRASE_RECOMBINASE PROTEIN MJ0367-RELATED"/>
    <property type="match status" value="1"/>
</dbReference>
<dbReference type="CDD" id="cd01189">
    <property type="entry name" value="INT_ICEBs1_C_like"/>
    <property type="match status" value="1"/>
</dbReference>